<comment type="caution">
    <text evidence="1">The sequence shown here is derived from an EMBL/GenBank/DDBJ whole genome shotgun (WGS) entry which is preliminary data.</text>
</comment>
<dbReference type="Proteomes" id="UP001249851">
    <property type="component" value="Unassembled WGS sequence"/>
</dbReference>
<organism evidence="1 2">
    <name type="scientific">Acropora cervicornis</name>
    <name type="common">Staghorn coral</name>
    <dbReference type="NCBI Taxonomy" id="6130"/>
    <lineage>
        <taxon>Eukaryota</taxon>
        <taxon>Metazoa</taxon>
        <taxon>Cnidaria</taxon>
        <taxon>Anthozoa</taxon>
        <taxon>Hexacorallia</taxon>
        <taxon>Scleractinia</taxon>
        <taxon>Astrocoeniina</taxon>
        <taxon>Acroporidae</taxon>
        <taxon>Acropora</taxon>
    </lineage>
</organism>
<dbReference type="PANTHER" id="PTHR47331:SF1">
    <property type="entry name" value="GAG-LIKE PROTEIN"/>
    <property type="match status" value="1"/>
</dbReference>
<dbReference type="AlphaFoldDB" id="A0AAD9V7U8"/>
<sequence>MQLLSKPENKKNVYVDRCLRSVPTETATIRLVDQLRELLSTPFPESENLCKNVLVIEAEHGVQWNIQADTFGFKIVDKKRSAIKMYDPQGFIYRCLPPAKAIALEFCAALEQSSKTQWRYAETAFNPADEATRGFTIQDFLHDARWIRRPLKNGRKHQQIWQNRTQ</sequence>
<evidence type="ECO:0000313" key="2">
    <source>
        <dbReference type="Proteomes" id="UP001249851"/>
    </source>
</evidence>
<accession>A0AAD9V7U8</accession>
<keyword evidence="2" id="KW-1185">Reference proteome</keyword>
<dbReference type="EMBL" id="JARQWQ010000022">
    <property type="protein sequence ID" value="KAK2564541.1"/>
    <property type="molecule type" value="Genomic_DNA"/>
</dbReference>
<reference evidence="1" key="2">
    <citation type="journal article" date="2023" name="Science">
        <title>Genomic signatures of disease resistance in endangered staghorn corals.</title>
        <authorList>
            <person name="Vollmer S.V."/>
            <person name="Selwyn J.D."/>
            <person name="Despard B.A."/>
            <person name="Roesel C.L."/>
        </authorList>
    </citation>
    <scope>NUCLEOTIDE SEQUENCE</scope>
    <source>
        <strain evidence="1">K2</strain>
    </source>
</reference>
<name>A0AAD9V7U8_ACRCE</name>
<gene>
    <name evidence="1" type="ORF">P5673_011991</name>
</gene>
<reference evidence="1" key="1">
    <citation type="journal article" date="2023" name="G3 (Bethesda)">
        <title>Whole genome assembly and annotation of the endangered Caribbean coral Acropora cervicornis.</title>
        <authorList>
            <person name="Selwyn J.D."/>
            <person name="Vollmer S.V."/>
        </authorList>
    </citation>
    <scope>NUCLEOTIDE SEQUENCE</scope>
    <source>
        <strain evidence="1">K2</strain>
    </source>
</reference>
<evidence type="ECO:0000313" key="1">
    <source>
        <dbReference type="EMBL" id="KAK2564541.1"/>
    </source>
</evidence>
<proteinExistence type="predicted"/>
<dbReference type="PANTHER" id="PTHR47331">
    <property type="entry name" value="PHD-TYPE DOMAIN-CONTAINING PROTEIN"/>
    <property type="match status" value="1"/>
</dbReference>
<protein>
    <submittedName>
        <fullName evidence="1">Uncharacterized protein</fullName>
    </submittedName>
</protein>